<keyword evidence="4" id="KW-1185">Reference proteome</keyword>
<dbReference type="GO" id="GO:0006298">
    <property type="term" value="P:mismatch repair"/>
    <property type="evidence" value="ECO:0007669"/>
    <property type="project" value="InterPro"/>
</dbReference>
<dbReference type="AlphaFoldDB" id="A0A938WND0"/>
<dbReference type="EMBL" id="JACJJL010000077">
    <property type="protein sequence ID" value="MBM6663211.1"/>
    <property type="molecule type" value="Genomic_DNA"/>
</dbReference>
<dbReference type="GO" id="GO:0030983">
    <property type="term" value="F:mismatched DNA binding"/>
    <property type="evidence" value="ECO:0007669"/>
    <property type="project" value="InterPro"/>
</dbReference>
<evidence type="ECO:0000313" key="4">
    <source>
        <dbReference type="Proteomes" id="UP000764045"/>
    </source>
</evidence>
<dbReference type="Proteomes" id="UP000764045">
    <property type="component" value="Unassembled WGS sequence"/>
</dbReference>
<dbReference type="GO" id="GO:0005524">
    <property type="term" value="F:ATP binding"/>
    <property type="evidence" value="ECO:0007669"/>
    <property type="project" value="InterPro"/>
</dbReference>
<feature type="region of interest" description="Disordered" evidence="1">
    <location>
        <begin position="103"/>
        <end position="206"/>
    </location>
</feature>
<feature type="compositionally biased region" description="Basic and acidic residues" evidence="1">
    <location>
        <begin position="103"/>
        <end position="122"/>
    </location>
</feature>
<evidence type="ECO:0000313" key="3">
    <source>
        <dbReference type="EMBL" id="MBM6663211.1"/>
    </source>
</evidence>
<reference evidence="3 4" key="1">
    <citation type="journal article" date="2021" name="Sci. Rep.">
        <title>The distribution of antibiotic resistance genes in chicken gut microbiota commensals.</title>
        <authorList>
            <person name="Juricova H."/>
            <person name="Matiasovicova J."/>
            <person name="Kubasova T."/>
            <person name="Cejkova D."/>
            <person name="Rychlik I."/>
        </authorList>
    </citation>
    <scope>NUCLEOTIDE SEQUENCE [LARGE SCALE GENOMIC DNA]</scope>
    <source>
        <strain evidence="3 4">An819</strain>
    </source>
</reference>
<dbReference type="InterPro" id="IPR016151">
    <property type="entry name" value="DNA_mismatch_repair_MutS_N"/>
</dbReference>
<feature type="compositionally biased region" description="Basic and acidic residues" evidence="1">
    <location>
        <begin position="148"/>
        <end position="176"/>
    </location>
</feature>
<dbReference type="InterPro" id="IPR007695">
    <property type="entry name" value="DNA_mismatch_repair_MutS-lik_N"/>
</dbReference>
<comment type="caution">
    <text evidence="3">The sequence shown here is derived from an EMBL/GenBank/DDBJ whole genome shotgun (WGS) entry which is preliminary data.</text>
</comment>
<evidence type="ECO:0000259" key="2">
    <source>
        <dbReference type="Pfam" id="PF01624"/>
    </source>
</evidence>
<name>A0A938WND0_9BACT</name>
<evidence type="ECO:0000256" key="1">
    <source>
        <dbReference type="SAM" id="MobiDB-lite"/>
    </source>
</evidence>
<proteinExistence type="predicted"/>
<dbReference type="Pfam" id="PF01624">
    <property type="entry name" value="MutS_I"/>
    <property type="match status" value="1"/>
</dbReference>
<sequence>MAKKAELENVPDVLGQFNSLKQKHPDAMLLFRKGDFYEMYKEDAVKAAAVLAITLTSRVLPGEKDPVKYTLFPYHALDVYLPKLIRSGQRVAICDQLETPKLKKEEQTKQKTGEKTKVKEEIIPNNTDMAKKKKEQAVQDKPVQTDPNEVKEKPACQKNTEQKAAAEQKPEAKADANVEQQAGAKKERKPREPQMVTADGGKVTHGHAYQGKDNLEDWYFTAKIDGQQLKPQKMDAADLAAYQKKELTVPQLMERYYPTKLMPKVPEDTYRFPRQMEGAEGAVAIEKFNVYKEKDEQRPDFGRYKFYAQVGDARMSAVASRQDLNAYFDRVMTPNQLIEKNFGERLHLKSAYEKYRLPEGVDPKGIRVAKDHTDNKWKVYVDMGDKGKTAKHEISFDDGYSLFKTRTATREQIAAKYLTPEINGLLSAQTAKLEKSNSMKM</sequence>
<protein>
    <submittedName>
        <fullName evidence="3">DNA mismatch repair protein MutS</fullName>
    </submittedName>
</protein>
<feature type="domain" description="DNA mismatch repair protein MutS-like N-terminal" evidence="2">
    <location>
        <begin position="15"/>
        <end position="105"/>
    </location>
</feature>
<accession>A0A938WND0</accession>
<organism evidence="3 4">
    <name type="scientific">Marseilla massiliensis</name>
    <dbReference type="NCBI Taxonomy" id="1841864"/>
    <lineage>
        <taxon>Bacteria</taxon>
        <taxon>Pseudomonadati</taxon>
        <taxon>Bacteroidota</taxon>
        <taxon>Bacteroidia</taxon>
        <taxon>Bacteroidales</taxon>
        <taxon>Prevotellaceae</taxon>
        <taxon>Marseilla</taxon>
    </lineage>
</organism>
<gene>
    <name evidence="3" type="ORF">H6B30_15965</name>
</gene>
<dbReference type="RefSeq" id="WP_205112231.1">
    <property type="nucleotide sequence ID" value="NZ_JACJJL010000077.1"/>
</dbReference>
<dbReference type="Gene3D" id="3.40.1170.10">
    <property type="entry name" value="DNA repair protein MutS, domain I"/>
    <property type="match status" value="1"/>
</dbReference>
<dbReference type="SUPFAM" id="SSF55271">
    <property type="entry name" value="DNA repair protein MutS, domain I"/>
    <property type="match status" value="1"/>
</dbReference>